<proteinExistence type="predicted"/>
<evidence type="ECO:0000313" key="3">
    <source>
        <dbReference type="Proteomes" id="UP000799776"/>
    </source>
</evidence>
<name>A0A9P4M2G0_9PEZI</name>
<gene>
    <name evidence="2" type="ORF">K490DRAFT_62177</name>
</gene>
<sequence length="188" mass="18146">MKLTTTASILAISAATLVAAQDISILASSCAANDFLAATAASGNPCSTSDYLCQCTKGHDFLSDQLSKKLLANQGTCTASDIEGLPALAEKFCESVPGYQGSAAMSSVVAELPAQSSSIAAEVASVLGTGSSMASSAKATGTKGASMMASGTGTAAASGSSATHTGAASQMAVGGVVGMVGAAAMFVL</sequence>
<evidence type="ECO:0000256" key="1">
    <source>
        <dbReference type="SAM" id="SignalP"/>
    </source>
</evidence>
<evidence type="ECO:0008006" key="4">
    <source>
        <dbReference type="Google" id="ProtNLM"/>
    </source>
</evidence>
<protein>
    <recommendedName>
        <fullName evidence="4">Extracellular membrane protein CFEM domain-containing protein</fullName>
    </recommendedName>
</protein>
<dbReference type="AlphaFoldDB" id="A0A9P4M2G0"/>
<dbReference type="EMBL" id="ML978712">
    <property type="protein sequence ID" value="KAF2090849.1"/>
    <property type="molecule type" value="Genomic_DNA"/>
</dbReference>
<feature type="chain" id="PRO_5040253771" description="Extracellular membrane protein CFEM domain-containing protein" evidence="1">
    <location>
        <begin position="21"/>
        <end position="188"/>
    </location>
</feature>
<keyword evidence="3" id="KW-1185">Reference proteome</keyword>
<evidence type="ECO:0000313" key="2">
    <source>
        <dbReference type="EMBL" id="KAF2090849.1"/>
    </source>
</evidence>
<comment type="caution">
    <text evidence="2">The sequence shown here is derived from an EMBL/GenBank/DDBJ whole genome shotgun (WGS) entry which is preliminary data.</text>
</comment>
<dbReference type="Proteomes" id="UP000799776">
    <property type="component" value="Unassembled WGS sequence"/>
</dbReference>
<feature type="signal peptide" evidence="1">
    <location>
        <begin position="1"/>
        <end position="20"/>
    </location>
</feature>
<keyword evidence="1" id="KW-0732">Signal</keyword>
<dbReference type="OrthoDB" id="3941907at2759"/>
<accession>A0A9P4M2G0</accession>
<reference evidence="2" key="1">
    <citation type="journal article" date="2020" name="Stud. Mycol.">
        <title>101 Dothideomycetes genomes: a test case for predicting lifestyles and emergence of pathogens.</title>
        <authorList>
            <person name="Haridas S."/>
            <person name="Albert R."/>
            <person name="Binder M."/>
            <person name="Bloem J."/>
            <person name="Labutti K."/>
            <person name="Salamov A."/>
            <person name="Andreopoulos B."/>
            <person name="Baker S."/>
            <person name="Barry K."/>
            <person name="Bills G."/>
            <person name="Bluhm B."/>
            <person name="Cannon C."/>
            <person name="Castanera R."/>
            <person name="Culley D."/>
            <person name="Daum C."/>
            <person name="Ezra D."/>
            <person name="Gonzalez J."/>
            <person name="Henrissat B."/>
            <person name="Kuo A."/>
            <person name="Liang C."/>
            <person name="Lipzen A."/>
            <person name="Lutzoni F."/>
            <person name="Magnuson J."/>
            <person name="Mondo S."/>
            <person name="Nolan M."/>
            <person name="Ohm R."/>
            <person name="Pangilinan J."/>
            <person name="Park H.-J."/>
            <person name="Ramirez L."/>
            <person name="Alfaro M."/>
            <person name="Sun H."/>
            <person name="Tritt A."/>
            <person name="Yoshinaga Y."/>
            <person name="Zwiers L.-H."/>
            <person name="Turgeon B."/>
            <person name="Goodwin S."/>
            <person name="Spatafora J."/>
            <person name="Crous P."/>
            <person name="Grigoriev I."/>
        </authorList>
    </citation>
    <scope>NUCLEOTIDE SEQUENCE</scope>
    <source>
        <strain evidence="2">CBS 121410</strain>
    </source>
</reference>
<organism evidence="2 3">
    <name type="scientific">Saccharata proteae CBS 121410</name>
    <dbReference type="NCBI Taxonomy" id="1314787"/>
    <lineage>
        <taxon>Eukaryota</taxon>
        <taxon>Fungi</taxon>
        <taxon>Dikarya</taxon>
        <taxon>Ascomycota</taxon>
        <taxon>Pezizomycotina</taxon>
        <taxon>Dothideomycetes</taxon>
        <taxon>Dothideomycetes incertae sedis</taxon>
        <taxon>Botryosphaeriales</taxon>
        <taxon>Saccharataceae</taxon>
        <taxon>Saccharata</taxon>
    </lineage>
</organism>